<dbReference type="EMBL" id="JBGEDP010000001">
    <property type="protein sequence ID" value="MEY8017439.1"/>
    <property type="molecule type" value="Genomic_DNA"/>
</dbReference>
<feature type="transmembrane region" description="Helical" evidence="1">
    <location>
        <begin position="205"/>
        <end position="226"/>
    </location>
</feature>
<dbReference type="PIRSF" id="PIRSF007580">
    <property type="entry name" value="UCP07580"/>
    <property type="match status" value="1"/>
</dbReference>
<accession>A0ABV4C4H3</accession>
<sequence length="296" mass="33618">MVDEDTGQGAVTTASAASVGSQYPRTRRIRFPFGEDSKYFFDGDIIFSHLWANLSGSFPPGEELFIRSVRRFADEVTDPGLKKRVAGFIGQESVHGQQHRALNDKLVDMGYPIGWWDSEKFVDWVKRIEELLPARIPLAVTAAAEHFTAILAERLLGDEDFRAIPGDAEVWNLLKWHALEELEHKSVAFDVFRSVGGTERVRRRVMAVMIPLLLLLMSGTLAYSVARDPEACRQPVRLVRETYRVYRGPIFRGLIPELRQYLRPGFHPDDIDTNALLEQWQEELFGTEGALVGYLK</sequence>
<keyword evidence="2" id="KW-0378">Hydrolase</keyword>
<keyword evidence="1" id="KW-0812">Transmembrane</keyword>
<dbReference type="Proteomes" id="UP001564760">
    <property type="component" value="Unassembled WGS sequence"/>
</dbReference>
<proteinExistence type="predicted"/>
<dbReference type="PANTHER" id="PTHR39456">
    <property type="entry name" value="METAL-DEPENDENT HYDROLASE"/>
    <property type="match status" value="1"/>
</dbReference>
<evidence type="ECO:0000313" key="2">
    <source>
        <dbReference type="EMBL" id="MEY8017439.1"/>
    </source>
</evidence>
<dbReference type="GO" id="GO:0016787">
    <property type="term" value="F:hydrolase activity"/>
    <property type="evidence" value="ECO:0007669"/>
    <property type="project" value="UniProtKB-KW"/>
</dbReference>
<gene>
    <name evidence="2" type="ORF">AB8998_21840</name>
</gene>
<keyword evidence="3" id="KW-1185">Reference proteome</keyword>
<comment type="caution">
    <text evidence="2">The sequence shown here is derived from an EMBL/GenBank/DDBJ whole genome shotgun (WGS) entry which is preliminary data.</text>
</comment>
<evidence type="ECO:0000313" key="3">
    <source>
        <dbReference type="Proteomes" id="UP001564760"/>
    </source>
</evidence>
<evidence type="ECO:0000256" key="1">
    <source>
        <dbReference type="SAM" id="Phobius"/>
    </source>
</evidence>
<dbReference type="PANTHER" id="PTHR39456:SF1">
    <property type="entry name" value="METAL-DEPENDENT HYDROLASE"/>
    <property type="match status" value="1"/>
</dbReference>
<reference evidence="2 3" key="1">
    <citation type="submission" date="2024-08" db="EMBL/GenBank/DDBJ databases">
        <title>Mycobacterium servetensis sp. nov., a novel rapid-growing mycobacterial species recovered from a human patient in Zaragoza, Spain.</title>
        <authorList>
            <person name="Tristancho-Baro A.I."/>
            <person name="Buenestado-Serrano S."/>
            <person name="Garcia De Viedma D."/>
            <person name="Milagro-Beamonte A."/>
            <person name="Burillo N."/>
            <person name="Sanz S."/>
            <person name="Lopez-Calleja A.I."/>
            <person name="Penas-Utrilla D."/>
            <person name="Guardingo M."/>
            <person name="Garcia M.J."/>
            <person name="Vinuelas-Bayon J."/>
        </authorList>
    </citation>
    <scope>NUCLEOTIDE SEQUENCE [LARGE SCALE GENOMIC DNA]</scope>
    <source>
        <strain evidence="3">HUMS_12744610</strain>
    </source>
</reference>
<dbReference type="InterPro" id="IPR016516">
    <property type="entry name" value="UCP07580"/>
</dbReference>
<keyword evidence="1" id="KW-0472">Membrane</keyword>
<organism evidence="2 3">
    <name type="scientific">Mycobacterium servetii</name>
    <dbReference type="NCBI Taxonomy" id="3237418"/>
    <lineage>
        <taxon>Bacteria</taxon>
        <taxon>Bacillati</taxon>
        <taxon>Actinomycetota</taxon>
        <taxon>Actinomycetes</taxon>
        <taxon>Mycobacteriales</taxon>
        <taxon>Mycobacteriaceae</taxon>
        <taxon>Mycobacterium</taxon>
    </lineage>
</organism>
<dbReference type="RefSeq" id="WP_369739725.1">
    <property type="nucleotide sequence ID" value="NZ_JBGEDP010000001.1"/>
</dbReference>
<dbReference type="Pfam" id="PF10118">
    <property type="entry name" value="Metal_hydrol"/>
    <property type="match status" value="1"/>
</dbReference>
<protein>
    <submittedName>
        <fullName evidence="2">Metal-dependent hydrolase</fullName>
    </submittedName>
</protein>
<name>A0ABV4C4H3_9MYCO</name>
<keyword evidence="1" id="KW-1133">Transmembrane helix</keyword>